<accession>A0A1A9WCI2</accession>
<dbReference type="EnsemblMetazoa" id="GBRI014498-RA">
    <property type="protein sequence ID" value="GBRI014498-PA"/>
    <property type="gene ID" value="GBRI014498"/>
</dbReference>
<reference evidence="3" key="2">
    <citation type="submission" date="2020-05" db="UniProtKB">
        <authorList>
            <consortium name="EnsemblMetazoa"/>
        </authorList>
    </citation>
    <scope>IDENTIFICATION</scope>
    <source>
        <strain evidence="3">IAEA</strain>
    </source>
</reference>
<dbReference type="PANTHER" id="PTHR47890:SF1">
    <property type="entry name" value="LD24308P"/>
    <property type="match status" value="1"/>
</dbReference>
<evidence type="ECO:0000313" key="3">
    <source>
        <dbReference type="EnsemblMetazoa" id="GBRI014498-PA"/>
    </source>
</evidence>
<dbReference type="VEuPathDB" id="VectorBase:GBRI014498"/>
<feature type="coiled-coil region" evidence="1">
    <location>
        <begin position="73"/>
        <end position="100"/>
    </location>
</feature>
<evidence type="ECO:0000313" key="4">
    <source>
        <dbReference type="Proteomes" id="UP000091820"/>
    </source>
</evidence>
<proteinExistence type="predicted"/>
<dbReference type="PANTHER" id="PTHR47890">
    <property type="entry name" value="LD24308P"/>
    <property type="match status" value="1"/>
</dbReference>
<sequence length="255" mass="29711">MKLLRKLQLFAALTFTFALFLSAPAPTCALVDDALDVFHIVKEVTMTVLKAWNIVQESPAIQNLDFPLAREKQRKVLTRLKEVSKQIAQIEDQHAEQIAMAVDSVNNYVETNSKLLGKHIEMTEIINRISSRFQQMQKYEAYQDKLETSTLLDFAKWTVSPNAYSVNHLMQRLSLIMFGAEDKITASNMFDLLIQSYEQKGKEKIDKENNQNKICEFYVKEIANTYKRQRENLEIVKALDIHKKFNKVTQWFSYY</sequence>
<feature type="signal peptide" evidence="2">
    <location>
        <begin position="1"/>
        <end position="29"/>
    </location>
</feature>
<feature type="chain" id="PRO_5008400237" evidence="2">
    <location>
        <begin position="30"/>
        <end position="255"/>
    </location>
</feature>
<dbReference type="AlphaFoldDB" id="A0A1A9WCI2"/>
<evidence type="ECO:0000256" key="2">
    <source>
        <dbReference type="SAM" id="SignalP"/>
    </source>
</evidence>
<reference evidence="4" key="1">
    <citation type="submission" date="2014-03" db="EMBL/GenBank/DDBJ databases">
        <authorList>
            <person name="Aksoy S."/>
            <person name="Warren W."/>
            <person name="Wilson R.K."/>
        </authorList>
    </citation>
    <scope>NUCLEOTIDE SEQUENCE [LARGE SCALE GENOMIC DNA]</scope>
    <source>
        <strain evidence="4">IAEA</strain>
    </source>
</reference>
<name>A0A1A9WCI2_9MUSC</name>
<keyword evidence="1" id="KW-0175">Coiled coil</keyword>
<organism evidence="3 4">
    <name type="scientific">Glossina brevipalpis</name>
    <dbReference type="NCBI Taxonomy" id="37001"/>
    <lineage>
        <taxon>Eukaryota</taxon>
        <taxon>Metazoa</taxon>
        <taxon>Ecdysozoa</taxon>
        <taxon>Arthropoda</taxon>
        <taxon>Hexapoda</taxon>
        <taxon>Insecta</taxon>
        <taxon>Pterygota</taxon>
        <taxon>Neoptera</taxon>
        <taxon>Endopterygota</taxon>
        <taxon>Diptera</taxon>
        <taxon>Brachycera</taxon>
        <taxon>Muscomorpha</taxon>
        <taxon>Hippoboscoidea</taxon>
        <taxon>Glossinidae</taxon>
        <taxon>Glossina</taxon>
    </lineage>
</organism>
<keyword evidence="4" id="KW-1185">Reference proteome</keyword>
<protein>
    <submittedName>
        <fullName evidence="3">Uncharacterized protein</fullName>
    </submittedName>
</protein>
<dbReference type="STRING" id="37001.A0A1A9WCI2"/>
<keyword evidence="2" id="KW-0732">Signal</keyword>
<dbReference type="Proteomes" id="UP000091820">
    <property type="component" value="Unassembled WGS sequence"/>
</dbReference>
<evidence type="ECO:0000256" key="1">
    <source>
        <dbReference type="SAM" id="Coils"/>
    </source>
</evidence>